<evidence type="ECO:0000256" key="3">
    <source>
        <dbReference type="ARBA" id="ARBA00023002"/>
    </source>
</evidence>
<dbReference type="Gene3D" id="3.50.50.60">
    <property type="entry name" value="FAD/NAD(P)-binding domain"/>
    <property type="match status" value="1"/>
</dbReference>
<evidence type="ECO:0000256" key="2">
    <source>
        <dbReference type="ARBA" id="ARBA00022827"/>
    </source>
</evidence>
<dbReference type="InterPro" id="IPR036188">
    <property type="entry name" value="FAD/NAD-bd_sf"/>
</dbReference>
<keyword evidence="1" id="KW-0285">Flavoprotein</keyword>
<dbReference type="EMBL" id="BLLK01000019">
    <property type="protein sequence ID" value="GFH43939.1"/>
    <property type="molecule type" value="Genomic_DNA"/>
</dbReference>
<evidence type="ECO:0000313" key="7">
    <source>
        <dbReference type="EMBL" id="GFH43939.1"/>
    </source>
</evidence>
<protein>
    <recommendedName>
        <fullName evidence="6">FAD-binding domain-containing protein</fullName>
    </recommendedName>
</protein>
<keyword evidence="8" id="KW-1185">Reference proteome</keyword>
<sequence>MSSKGNTNGEEESPSLPSQKICCDKCHGEGSIPSRKRRTKKQKREYQLAKENGLPLPPLPPPTMEPCQVCSGTGLVDMRNSDIDLHPKVKEGTHIGIIGAGIGGMALALACEHRNIPYTLYERDESFDERSQGYGLTMQQGGKALQALGLATTGNDRLLGKGIHSKRHIVYLPDGTQVGEWGMKKWGREGKTKDAKRQNAHIARQELRRLIYNQIQDKSRICWGHKLKSYSEEEDAANMIFQDWQKTTIKQQASIIVGADGIRSVVRKQKIGEEASPMRYLGCIVILGIAPCPQSSDLTSDNESVFQTADSITRLYAMPFAKRGKETAGAAKFENVETGQGETMWQLSFPMDEKDAIELSKKGPIALKDEALRRCGEWHIPIPQLLQTTPEQLISGYPVYDREVLEDEMFRSGTSNAQRVTLLGDAAHPMSPFKGQGANQALLDAVLLARALYTVFRDRNSEKSESIDISLEDALKVYEHEMLKRSKPKVKASAEAAHFLHTELAIQEGDITRGAANAKSTSN</sequence>
<keyword evidence="2" id="KW-0274">FAD</keyword>
<proteinExistence type="predicted"/>
<gene>
    <name evidence="7" type="ORF">CTEN210_00413</name>
</gene>
<accession>A0AAD3GZ34</accession>
<dbReference type="SUPFAM" id="SSF51905">
    <property type="entry name" value="FAD/NAD(P)-binding domain"/>
    <property type="match status" value="1"/>
</dbReference>
<keyword evidence="3" id="KW-0560">Oxidoreductase</keyword>
<dbReference type="Proteomes" id="UP001054902">
    <property type="component" value="Unassembled WGS sequence"/>
</dbReference>
<dbReference type="InterPro" id="IPR002938">
    <property type="entry name" value="FAD-bd"/>
</dbReference>
<evidence type="ECO:0000256" key="5">
    <source>
        <dbReference type="SAM" id="MobiDB-lite"/>
    </source>
</evidence>
<keyword evidence="4" id="KW-0503">Monooxygenase</keyword>
<organism evidence="7 8">
    <name type="scientific">Chaetoceros tenuissimus</name>
    <dbReference type="NCBI Taxonomy" id="426638"/>
    <lineage>
        <taxon>Eukaryota</taxon>
        <taxon>Sar</taxon>
        <taxon>Stramenopiles</taxon>
        <taxon>Ochrophyta</taxon>
        <taxon>Bacillariophyta</taxon>
        <taxon>Coscinodiscophyceae</taxon>
        <taxon>Chaetocerotophycidae</taxon>
        <taxon>Chaetocerotales</taxon>
        <taxon>Chaetocerotaceae</taxon>
        <taxon>Chaetoceros</taxon>
    </lineage>
</organism>
<evidence type="ECO:0000259" key="6">
    <source>
        <dbReference type="Pfam" id="PF01494"/>
    </source>
</evidence>
<evidence type="ECO:0000256" key="4">
    <source>
        <dbReference type="ARBA" id="ARBA00023033"/>
    </source>
</evidence>
<feature type="domain" description="FAD-binding" evidence="6">
    <location>
        <begin position="416"/>
        <end position="461"/>
    </location>
</feature>
<dbReference type="GO" id="GO:0004497">
    <property type="term" value="F:monooxygenase activity"/>
    <property type="evidence" value="ECO:0007669"/>
    <property type="project" value="UniProtKB-KW"/>
</dbReference>
<dbReference type="PRINTS" id="PR00420">
    <property type="entry name" value="RNGMNOXGNASE"/>
</dbReference>
<feature type="region of interest" description="Disordered" evidence="5">
    <location>
        <begin position="1"/>
        <end position="22"/>
    </location>
</feature>
<feature type="domain" description="FAD-binding" evidence="6">
    <location>
        <begin position="93"/>
        <end position="269"/>
    </location>
</feature>
<evidence type="ECO:0000256" key="1">
    <source>
        <dbReference type="ARBA" id="ARBA00022630"/>
    </source>
</evidence>
<dbReference type="PANTHER" id="PTHR46972">
    <property type="entry name" value="MONOOXYGENASE ASQM-RELATED"/>
    <property type="match status" value="1"/>
</dbReference>
<reference evidence="7 8" key="1">
    <citation type="journal article" date="2021" name="Sci. Rep.">
        <title>The genome of the diatom Chaetoceros tenuissimus carries an ancient integrated fragment of an extant virus.</title>
        <authorList>
            <person name="Hongo Y."/>
            <person name="Kimura K."/>
            <person name="Takaki Y."/>
            <person name="Yoshida Y."/>
            <person name="Baba S."/>
            <person name="Kobayashi G."/>
            <person name="Nagasaki K."/>
            <person name="Hano T."/>
            <person name="Tomaru Y."/>
        </authorList>
    </citation>
    <scope>NUCLEOTIDE SEQUENCE [LARGE SCALE GENOMIC DNA]</scope>
    <source>
        <strain evidence="7 8">NIES-3715</strain>
    </source>
</reference>
<evidence type="ECO:0000313" key="8">
    <source>
        <dbReference type="Proteomes" id="UP001054902"/>
    </source>
</evidence>
<dbReference type="GO" id="GO:0071949">
    <property type="term" value="F:FAD binding"/>
    <property type="evidence" value="ECO:0007669"/>
    <property type="project" value="InterPro"/>
</dbReference>
<name>A0AAD3GZ34_9STRA</name>
<dbReference type="AlphaFoldDB" id="A0AAD3GZ34"/>
<comment type="caution">
    <text evidence="7">The sequence shown here is derived from an EMBL/GenBank/DDBJ whole genome shotgun (WGS) entry which is preliminary data.</text>
</comment>
<dbReference type="Pfam" id="PF01494">
    <property type="entry name" value="FAD_binding_3"/>
    <property type="match status" value="2"/>
</dbReference>
<dbReference type="PANTHER" id="PTHR46972:SF1">
    <property type="entry name" value="FAD DEPENDENT OXIDOREDUCTASE DOMAIN-CONTAINING PROTEIN"/>
    <property type="match status" value="1"/>
</dbReference>